<feature type="transmembrane region" description="Helical" evidence="5">
    <location>
        <begin position="6"/>
        <end position="25"/>
    </location>
</feature>
<accession>A0A1V4HE14</accession>
<protein>
    <submittedName>
        <fullName evidence="6">DoxX family protein</fullName>
    </submittedName>
</protein>
<name>A0A1V4HE14_9BACL</name>
<keyword evidence="7" id="KW-1185">Reference proteome</keyword>
<evidence type="ECO:0000256" key="3">
    <source>
        <dbReference type="ARBA" id="ARBA00022989"/>
    </source>
</evidence>
<evidence type="ECO:0000313" key="6">
    <source>
        <dbReference type="EMBL" id="OPH52090.1"/>
    </source>
</evidence>
<dbReference type="Proteomes" id="UP000190626">
    <property type="component" value="Unassembled WGS sequence"/>
</dbReference>
<keyword evidence="2 5" id="KW-0812">Transmembrane</keyword>
<gene>
    <name evidence="6" type="ORF">BC351_33565</name>
</gene>
<evidence type="ECO:0000256" key="4">
    <source>
        <dbReference type="ARBA" id="ARBA00023136"/>
    </source>
</evidence>
<dbReference type="EMBL" id="MBTG01000027">
    <property type="protein sequence ID" value="OPH52090.1"/>
    <property type="molecule type" value="Genomic_DNA"/>
</dbReference>
<sequence length="119" mass="12817">MNIALWVLQVLLAFMFIMAGAMKLFQYEKFAAKADWAKNRGLAVFIGIVEVLGGIGLIVPGLVGIAPVLTALAALGIAIIMLLAVILHISRKEPGVGFTIVLLLVSLFVAYGRFFLEPF</sequence>
<reference evidence="7" key="1">
    <citation type="submission" date="2016-07" db="EMBL/GenBank/DDBJ databases">
        <authorList>
            <person name="Florea S."/>
            <person name="Webb J.S."/>
            <person name="Jaromczyk J."/>
            <person name="Schardl C.L."/>
        </authorList>
    </citation>
    <scope>NUCLEOTIDE SEQUENCE [LARGE SCALE GENOMIC DNA]</scope>
    <source>
        <strain evidence="7">CY1</strain>
    </source>
</reference>
<dbReference type="InterPro" id="IPR032808">
    <property type="entry name" value="DoxX"/>
</dbReference>
<organism evidence="6 7">
    <name type="scientific">Paenibacillus ferrarius</name>
    <dbReference type="NCBI Taxonomy" id="1469647"/>
    <lineage>
        <taxon>Bacteria</taxon>
        <taxon>Bacillati</taxon>
        <taxon>Bacillota</taxon>
        <taxon>Bacilli</taxon>
        <taxon>Bacillales</taxon>
        <taxon>Paenibacillaceae</taxon>
        <taxon>Paenibacillus</taxon>
    </lineage>
</organism>
<feature type="transmembrane region" description="Helical" evidence="5">
    <location>
        <begin position="96"/>
        <end position="116"/>
    </location>
</feature>
<feature type="transmembrane region" description="Helical" evidence="5">
    <location>
        <begin position="41"/>
        <end position="59"/>
    </location>
</feature>
<keyword evidence="4 5" id="KW-0472">Membrane</keyword>
<evidence type="ECO:0000256" key="5">
    <source>
        <dbReference type="SAM" id="Phobius"/>
    </source>
</evidence>
<dbReference type="Pfam" id="PF13564">
    <property type="entry name" value="DoxX_2"/>
    <property type="match status" value="1"/>
</dbReference>
<evidence type="ECO:0000313" key="7">
    <source>
        <dbReference type="Proteomes" id="UP000190626"/>
    </source>
</evidence>
<dbReference type="GO" id="GO:0016020">
    <property type="term" value="C:membrane"/>
    <property type="evidence" value="ECO:0007669"/>
    <property type="project" value="UniProtKB-SubCell"/>
</dbReference>
<comment type="subcellular location">
    <subcellularLocation>
        <location evidence="1">Membrane</location>
        <topology evidence="1">Multi-pass membrane protein</topology>
    </subcellularLocation>
</comment>
<feature type="transmembrane region" description="Helical" evidence="5">
    <location>
        <begin position="65"/>
        <end position="89"/>
    </location>
</feature>
<keyword evidence="3 5" id="KW-1133">Transmembrane helix</keyword>
<dbReference type="RefSeq" id="WP_079416558.1">
    <property type="nucleotide sequence ID" value="NZ_MBTG01000027.1"/>
</dbReference>
<dbReference type="STRING" id="1469647.BC351_33565"/>
<evidence type="ECO:0000256" key="2">
    <source>
        <dbReference type="ARBA" id="ARBA00022692"/>
    </source>
</evidence>
<proteinExistence type="predicted"/>
<dbReference type="OrthoDB" id="3790625at2"/>
<comment type="caution">
    <text evidence="6">The sequence shown here is derived from an EMBL/GenBank/DDBJ whole genome shotgun (WGS) entry which is preliminary data.</text>
</comment>
<evidence type="ECO:0000256" key="1">
    <source>
        <dbReference type="ARBA" id="ARBA00004141"/>
    </source>
</evidence>
<dbReference type="AlphaFoldDB" id="A0A1V4HE14"/>